<feature type="compositionally biased region" description="Low complexity" evidence="1">
    <location>
        <begin position="30"/>
        <end position="39"/>
    </location>
</feature>
<evidence type="ECO:0000256" key="1">
    <source>
        <dbReference type="SAM" id="MobiDB-lite"/>
    </source>
</evidence>
<dbReference type="RefSeq" id="XP_062688008.1">
    <property type="nucleotide sequence ID" value="XM_062840595.1"/>
</dbReference>
<keyword evidence="3" id="KW-1185">Reference proteome</keyword>
<gene>
    <name evidence="2" type="ORF">B0T23DRAFT_436926</name>
</gene>
<evidence type="ECO:0000313" key="3">
    <source>
        <dbReference type="Proteomes" id="UP001285908"/>
    </source>
</evidence>
<sequence>MFPDNAQDEETQKGKRLALSLHVSPGGSGKTTTAGKSTSHGNGHRRGRQPCYSMKLMMCSRRNATAQKVTRPTETPCSVVVTSLYTYQHPSQKHVAYFSGIVFLTISGVRSFDAAMKFRIYLALTYGDPTLRLGGNCG</sequence>
<feature type="region of interest" description="Disordered" evidence="1">
    <location>
        <begin position="1"/>
        <end position="49"/>
    </location>
</feature>
<dbReference type="Proteomes" id="UP001285908">
    <property type="component" value="Unassembled WGS sequence"/>
</dbReference>
<dbReference type="AlphaFoldDB" id="A0AAJ0MLU9"/>
<accession>A0AAJ0MLU9</accession>
<evidence type="ECO:0000313" key="2">
    <source>
        <dbReference type="EMBL" id="KAK3484982.1"/>
    </source>
</evidence>
<name>A0AAJ0MLU9_9PEZI</name>
<organism evidence="2 3">
    <name type="scientific">Neurospora hispaniola</name>
    <dbReference type="NCBI Taxonomy" id="588809"/>
    <lineage>
        <taxon>Eukaryota</taxon>
        <taxon>Fungi</taxon>
        <taxon>Dikarya</taxon>
        <taxon>Ascomycota</taxon>
        <taxon>Pezizomycotina</taxon>
        <taxon>Sordariomycetes</taxon>
        <taxon>Sordariomycetidae</taxon>
        <taxon>Sordariales</taxon>
        <taxon>Sordariaceae</taxon>
        <taxon>Neurospora</taxon>
    </lineage>
</organism>
<proteinExistence type="predicted"/>
<protein>
    <submittedName>
        <fullName evidence="2">Uncharacterized protein</fullName>
    </submittedName>
</protein>
<dbReference type="GeneID" id="87878217"/>
<reference evidence="2 3" key="1">
    <citation type="journal article" date="2023" name="Mol. Phylogenet. Evol.">
        <title>Genome-scale phylogeny and comparative genomics of the fungal order Sordariales.</title>
        <authorList>
            <person name="Hensen N."/>
            <person name="Bonometti L."/>
            <person name="Westerberg I."/>
            <person name="Brannstrom I.O."/>
            <person name="Guillou S."/>
            <person name="Cros-Aarteil S."/>
            <person name="Calhoun S."/>
            <person name="Haridas S."/>
            <person name="Kuo A."/>
            <person name="Mondo S."/>
            <person name="Pangilinan J."/>
            <person name="Riley R."/>
            <person name="LaButti K."/>
            <person name="Andreopoulos B."/>
            <person name="Lipzen A."/>
            <person name="Chen C."/>
            <person name="Yan M."/>
            <person name="Daum C."/>
            <person name="Ng V."/>
            <person name="Clum A."/>
            <person name="Steindorff A."/>
            <person name="Ohm R.A."/>
            <person name="Martin F."/>
            <person name="Silar P."/>
            <person name="Natvig D.O."/>
            <person name="Lalanne C."/>
            <person name="Gautier V."/>
            <person name="Ament-Velasquez S.L."/>
            <person name="Kruys A."/>
            <person name="Hutchinson M.I."/>
            <person name="Powell A.J."/>
            <person name="Barry K."/>
            <person name="Miller A.N."/>
            <person name="Grigoriev I.V."/>
            <person name="Debuchy R."/>
            <person name="Gladieux P."/>
            <person name="Hiltunen Thoren M."/>
            <person name="Johannesson H."/>
        </authorList>
    </citation>
    <scope>NUCLEOTIDE SEQUENCE [LARGE SCALE GENOMIC DNA]</scope>
    <source>
        <strain evidence="2 3">FGSC 10403</strain>
    </source>
</reference>
<dbReference type="EMBL" id="JAULSX010000012">
    <property type="protein sequence ID" value="KAK3484982.1"/>
    <property type="molecule type" value="Genomic_DNA"/>
</dbReference>
<comment type="caution">
    <text evidence="2">The sequence shown here is derived from an EMBL/GenBank/DDBJ whole genome shotgun (WGS) entry which is preliminary data.</text>
</comment>